<proteinExistence type="predicted"/>
<protein>
    <recommendedName>
        <fullName evidence="2">Endonuclease/exonuclease/phosphatase domain-containing protein</fullName>
    </recommendedName>
</protein>
<dbReference type="SUPFAM" id="SSF56219">
    <property type="entry name" value="DNase I-like"/>
    <property type="match status" value="1"/>
</dbReference>
<dbReference type="GeneID" id="78119575"/>
<name>A0A426SNY2_9MICO</name>
<evidence type="ECO:0000313" key="3">
    <source>
        <dbReference type="EMBL" id="RRR19982.1"/>
    </source>
</evidence>
<dbReference type="Pfam" id="PF03372">
    <property type="entry name" value="Exo_endo_phos"/>
    <property type="match status" value="1"/>
</dbReference>
<feature type="transmembrane region" description="Helical" evidence="1">
    <location>
        <begin position="39"/>
        <end position="64"/>
    </location>
</feature>
<dbReference type="RefSeq" id="WP_126984427.1">
    <property type="nucleotide sequence ID" value="NZ_JBQQKH010000001.1"/>
</dbReference>
<reference evidence="3 4" key="1">
    <citation type="submission" date="2018-07" db="EMBL/GenBank/DDBJ databases">
        <title>Brachybacteriurn paraconglorneratum KCTC 9916.</title>
        <authorList>
            <person name="Li Y."/>
        </authorList>
    </citation>
    <scope>NUCLEOTIDE SEQUENCE [LARGE SCALE GENOMIC DNA]</scope>
    <source>
        <strain evidence="3 4">KCTC 9916</strain>
    </source>
</reference>
<dbReference type="Proteomes" id="UP000274327">
    <property type="component" value="Unassembled WGS sequence"/>
</dbReference>
<sequence length="333" mass="35286">MIGRALRGTGWVLLVLGVLGTAALLVLRQVTVIHTWHEYLTAAASFIPLLWLPLLVAALGLVLLLRARWRLLAAALTLVLAAVTAWPMLPAPERSDTPQVAPEGTLTVLSSNIEYGGADIDEITRLAEQGVDAIALQEVTPEFEEALETSGLLEAFPHHVGTARDDAGGTMLLSRTPVELVDSTEGTVFDNLLATTTVDGTLWHLGVIHTAPPQMGAESWTADAAAVGEMVAPYAEENLLLVGDFNAIAQHRTMRELTADGSLRSLAAPGRGRGEGLWEPTWPVGRSVPPFARIDHALVGAGVEGPVPSYLTIPGTDHKALRVQVSPAVTDGD</sequence>
<dbReference type="InterPro" id="IPR005135">
    <property type="entry name" value="Endo/exonuclease/phosphatase"/>
</dbReference>
<dbReference type="GO" id="GO:0003824">
    <property type="term" value="F:catalytic activity"/>
    <property type="evidence" value="ECO:0007669"/>
    <property type="project" value="InterPro"/>
</dbReference>
<evidence type="ECO:0000313" key="4">
    <source>
        <dbReference type="Proteomes" id="UP000274327"/>
    </source>
</evidence>
<evidence type="ECO:0000259" key="2">
    <source>
        <dbReference type="Pfam" id="PF03372"/>
    </source>
</evidence>
<dbReference type="EMBL" id="QOCI01000001">
    <property type="protein sequence ID" value="RRR19982.1"/>
    <property type="molecule type" value="Genomic_DNA"/>
</dbReference>
<dbReference type="Gene3D" id="3.60.10.10">
    <property type="entry name" value="Endonuclease/exonuclease/phosphatase"/>
    <property type="match status" value="1"/>
</dbReference>
<gene>
    <name evidence="3" type="ORF">DS079_00830</name>
</gene>
<organism evidence="3 4">
    <name type="scientific">Brachybacterium paraconglomeratum</name>
    <dbReference type="NCBI Taxonomy" id="173362"/>
    <lineage>
        <taxon>Bacteria</taxon>
        <taxon>Bacillati</taxon>
        <taxon>Actinomycetota</taxon>
        <taxon>Actinomycetes</taxon>
        <taxon>Micrococcales</taxon>
        <taxon>Dermabacteraceae</taxon>
        <taxon>Brachybacterium</taxon>
    </lineage>
</organism>
<keyword evidence="1" id="KW-1133">Transmembrane helix</keyword>
<dbReference type="InterPro" id="IPR036691">
    <property type="entry name" value="Endo/exonu/phosph_ase_sf"/>
</dbReference>
<keyword evidence="1" id="KW-0812">Transmembrane</keyword>
<dbReference type="AlphaFoldDB" id="A0A426SNY2"/>
<keyword evidence="1" id="KW-0472">Membrane</keyword>
<feature type="domain" description="Endonuclease/exonuclease/phosphatase" evidence="2">
    <location>
        <begin position="112"/>
        <end position="318"/>
    </location>
</feature>
<evidence type="ECO:0000256" key="1">
    <source>
        <dbReference type="SAM" id="Phobius"/>
    </source>
</evidence>
<accession>A0A426SNY2</accession>
<feature type="transmembrane region" description="Helical" evidence="1">
    <location>
        <begin position="12"/>
        <end position="33"/>
    </location>
</feature>
<feature type="transmembrane region" description="Helical" evidence="1">
    <location>
        <begin position="71"/>
        <end position="89"/>
    </location>
</feature>
<comment type="caution">
    <text evidence="3">The sequence shown here is derived from an EMBL/GenBank/DDBJ whole genome shotgun (WGS) entry which is preliminary data.</text>
</comment>
<keyword evidence="4" id="KW-1185">Reference proteome</keyword>